<evidence type="ECO:0000256" key="2">
    <source>
        <dbReference type="ARBA" id="ARBA00022692"/>
    </source>
</evidence>
<accession>A0A1X1VXT8</accession>
<dbReference type="STRING" id="1777.AWC07_24895"/>
<evidence type="ECO:0000256" key="1">
    <source>
        <dbReference type="ARBA" id="ARBA00004141"/>
    </source>
</evidence>
<keyword evidence="3 5" id="KW-1133">Transmembrane helix</keyword>
<comment type="caution">
    <text evidence="7">The sequence shown here is derived from an EMBL/GenBank/DDBJ whole genome shotgun (WGS) entry which is preliminary data.</text>
</comment>
<feature type="transmembrane region" description="Helical" evidence="5">
    <location>
        <begin position="20"/>
        <end position="39"/>
    </location>
</feature>
<evidence type="ECO:0000256" key="3">
    <source>
        <dbReference type="ARBA" id="ARBA00022989"/>
    </source>
</evidence>
<evidence type="ECO:0000256" key="5">
    <source>
        <dbReference type="SAM" id="Phobius"/>
    </source>
</evidence>
<dbReference type="Pfam" id="PF13515">
    <property type="entry name" value="FUSC_2"/>
    <property type="match status" value="1"/>
</dbReference>
<dbReference type="GO" id="GO:0016020">
    <property type="term" value="C:membrane"/>
    <property type="evidence" value="ECO:0007669"/>
    <property type="project" value="UniProtKB-SubCell"/>
</dbReference>
<dbReference type="InterPro" id="IPR049453">
    <property type="entry name" value="Memb_transporter_dom"/>
</dbReference>
<gene>
    <name evidence="7" type="ORF">AWC07_24895</name>
</gene>
<name>A0A1X1VXT8_MYCGS</name>
<keyword evidence="8" id="KW-1185">Reference proteome</keyword>
<evidence type="ECO:0000256" key="4">
    <source>
        <dbReference type="ARBA" id="ARBA00023136"/>
    </source>
</evidence>
<evidence type="ECO:0000259" key="6">
    <source>
        <dbReference type="Pfam" id="PF13515"/>
    </source>
</evidence>
<reference evidence="7 8" key="1">
    <citation type="submission" date="2016-01" db="EMBL/GenBank/DDBJ databases">
        <title>The new phylogeny of the genus Mycobacterium.</title>
        <authorList>
            <person name="Tarcisio F."/>
            <person name="Conor M."/>
            <person name="Antonella G."/>
            <person name="Elisabetta G."/>
            <person name="Giulia F.S."/>
            <person name="Sara T."/>
            <person name="Anna F."/>
            <person name="Clotilde B."/>
            <person name="Roberto B."/>
            <person name="Veronica D.S."/>
            <person name="Fabio R."/>
            <person name="Monica P."/>
            <person name="Olivier J."/>
            <person name="Enrico T."/>
            <person name="Nicola S."/>
        </authorList>
    </citation>
    <scope>NUCLEOTIDE SEQUENCE [LARGE SCALE GENOMIC DNA]</scope>
    <source>
        <strain evidence="7 8">DSM 43505</strain>
    </source>
</reference>
<organism evidence="7 8">
    <name type="scientific">Mycobacterium gastri</name>
    <dbReference type="NCBI Taxonomy" id="1777"/>
    <lineage>
        <taxon>Bacteria</taxon>
        <taxon>Bacillati</taxon>
        <taxon>Actinomycetota</taxon>
        <taxon>Actinomycetes</taxon>
        <taxon>Mycobacteriales</taxon>
        <taxon>Mycobacteriaceae</taxon>
        <taxon>Mycobacterium</taxon>
    </lineage>
</organism>
<keyword evidence="4 5" id="KW-0472">Membrane</keyword>
<dbReference type="EMBL" id="LQOX01000056">
    <property type="protein sequence ID" value="ORV74615.1"/>
    <property type="molecule type" value="Genomic_DNA"/>
</dbReference>
<feature type="domain" description="Integral membrane bound transporter" evidence="6">
    <location>
        <begin position="37"/>
        <end position="163"/>
    </location>
</feature>
<keyword evidence="2 5" id="KW-0812">Transmembrane</keyword>
<dbReference type="AlphaFoldDB" id="A0A1X1VXT8"/>
<dbReference type="RefSeq" id="WP_036410044.1">
    <property type="nucleotide sequence ID" value="NZ_LQOX01000056.1"/>
</dbReference>
<comment type="subcellular location">
    <subcellularLocation>
        <location evidence="1">Membrane</location>
        <topology evidence="1">Multi-pass membrane protein</topology>
    </subcellularLocation>
</comment>
<feature type="transmembrane region" description="Helical" evidence="5">
    <location>
        <begin position="75"/>
        <end position="93"/>
    </location>
</feature>
<dbReference type="Proteomes" id="UP000193738">
    <property type="component" value="Unassembled WGS sequence"/>
</dbReference>
<sequence length="357" mass="37421">MNFSMLTRAADGGNAAVQRLRAAFWPIAQTSVAAGIAWLLTHDVLRHPQPFFAPISAVVCMSATNVLRGLRAAQMIVGVALGIVLGAGVHAVLGAGPTAMAVTVFVALCIAVLSSFGFIAQGLMFVNQTAVSAVLVLVFASAGGVVSERLFDALIGGGLALVFSILLFPANPVAMVRTSRAAVLAAVHDTVCQVADVLNDPANVPSDWPRTAVDRMHQELDGLNQVRATAHTVTRIAPRRWPMRDTIGDVDQQAARLGLLVSSAMYLARTVTERYAKAERARPLLAVLADLAAATRLADGDPAAANEHVTAARRGTSELLSAARDRNAVVLADVVHVCVNDLQQVIELPISLPGGAR</sequence>
<feature type="transmembrane region" description="Helical" evidence="5">
    <location>
        <begin position="130"/>
        <end position="147"/>
    </location>
</feature>
<proteinExistence type="predicted"/>
<protein>
    <recommendedName>
        <fullName evidence="6">Integral membrane bound transporter domain-containing protein</fullName>
    </recommendedName>
</protein>
<feature type="transmembrane region" description="Helical" evidence="5">
    <location>
        <begin position="99"/>
        <end position="118"/>
    </location>
</feature>
<evidence type="ECO:0000313" key="8">
    <source>
        <dbReference type="Proteomes" id="UP000193738"/>
    </source>
</evidence>
<evidence type="ECO:0000313" key="7">
    <source>
        <dbReference type="EMBL" id="ORV74615.1"/>
    </source>
</evidence>
<feature type="transmembrane region" description="Helical" evidence="5">
    <location>
        <begin position="153"/>
        <end position="170"/>
    </location>
</feature>